<dbReference type="GO" id="GO:0015344">
    <property type="term" value="F:siderophore uptake transmembrane transporter activity"/>
    <property type="evidence" value="ECO:0007669"/>
    <property type="project" value="TreeGrafter"/>
</dbReference>
<dbReference type="Gene3D" id="2.170.130.10">
    <property type="entry name" value="TonB-dependent receptor, plug domain"/>
    <property type="match status" value="1"/>
</dbReference>
<evidence type="ECO:0000259" key="14">
    <source>
        <dbReference type="Pfam" id="PF07715"/>
    </source>
</evidence>
<accession>A0A552VAH3</accession>
<keyword evidence="16" id="KW-1185">Reference proteome</keyword>
<evidence type="ECO:0000313" key="15">
    <source>
        <dbReference type="EMBL" id="TRW27488.1"/>
    </source>
</evidence>
<dbReference type="Pfam" id="PF07715">
    <property type="entry name" value="Plug"/>
    <property type="match status" value="1"/>
</dbReference>
<reference evidence="15 16" key="1">
    <citation type="submission" date="2019-07" db="EMBL/GenBank/DDBJ databases">
        <title>Flavobacterium sp. nov., isolated from glacier ice.</title>
        <authorList>
            <person name="Liu Q."/>
            <person name="Xin Y.-H."/>
        </authorList>
    </citation>
    <scope>NUCLEOTIDE SEQUENCE [LARGE SCALE GENOMIC DNA]</scope>
    <source>
        <strain evidence="15 16">ZT4R6</strain>
    </source>
</reference>
<organism evidence="15 16">
    <name type="scientific">Flavobacterium zepuense</name>
    <dbReference type="NCBI Taxonomy" id="2593302"/>
    <lineage>
        <taxon>Bacteria</taxon>
        <taxon>Pseudomonadati</taxon>
        <taxon>Bacteroidota</taxon>
        <taxon>Flavobacteriia</taxon>
        <taxon>Flavobacteriales</taxon>
        <taxon>Flavobacteriaceae</taxon>
        <taxon>Flavobacterium</taxon>
    </lineage>
</organism>
<dbReference type="InterPro" id="IPR036942">
    <property type="entry name" value="Beta-barrel_TonB_sf"/>
</dbReference>
<evidence type="ECO:0000256" key="5">
    <source>
        <dbReference type="ARBA" id="ARBA00022729"/>
    </source>
</evidence>
<keyword evidence="6 11" id="KW-0798">TonB box</keyword>
<dbReference type="SUPFAM" id="SSF56935">
    <property type="entry name" value="Porins"/>
    <property type="match status" value="1"/>
</dbReference>
<evidence type="ECO:0000256" key="9">
    <source>
        <dbReference type="ARBA" id="ARBA00023237"/>
    </source>
</evidence>
<feature type="domain" description="TonB-dependent receptor-like beta-barrel" evidence="13">
    <location>
        <begin position="162"/>
        <end position="585"/>
    </location>
</feature>
<evidence type="ECO:0000259" key="13">
    <source>
        <dbReference type="Pfam" id="PF00593"/>
    </source>
</evidence>
<keyword evidence="4 10" id="KW-0812">Transmembrane</keyword>
<comment type="similarity">
    <text evidence="10 11">Belongs to the TonB-dependent receptor family.</text>
</comment>
<evidence type="ECO:0000256" key="10">
    <source>
        <dbReference type="PROSITE-ProRule" id="PRU01360"/>
    </source>
</evidence>
<name>A0A552VAH3_9FLAO</name>
<keyword evidence="8 15" id="KW-0675">Receptor</keyword>
<evidence type="ECO:0000256" key="12">
    <source>
        <dbReference type="SAM" id="SignalP"/>
    </source>
</evidence>
<keyword evidence="9 10" id="KW-0998">Cell outer membrane</keyword>
<feature type="signal peptide" evidence="12">
    <location>
        <begin position="1"/>
        <end position="20"/>
    </location>
</feature>
<gene>
    <name evidence="15" type="ORF">FMM05_02275</name>
</gene>
<proteinExistence type="inferred from homology"/>
<dbReference type="InterPro" id="IPR012910">
    <property type="entry name" value="Plug_dom"/>
</dbReference>
<dbReference type="GO" id="GO:0044718">
    <property type="term" value="P:siderophore transmembrane transport"/>
    <property type="evidence" value="ECO:0007669"/>
    <property type="project" value="TreeGrafter"/>
</dbReference>
<dbReference type="PROSITE" id="PS52016">
    <property type="entry name" value="TONB_DEPENDENT_REC_3"/>
    <property type="match status" value="1"/>
</dbReference>
<dbReference type="OrthoDB" id="9762903at2"/>
<evidence type="ECO:0000256" key="2">
    <source>
        <dbReference type="ARBA" id="ARBA00022448"/>
    </source>
</evidence>
<dbReference type="PANTHER" id="PTHR30069:SF29">
    <property type="entry name" value="HEMOGLOBIN AND HEMOGLOBIN-HAPTOGLOBIN-BINDING PROTEIN 1-RELATED"/>
    <property type="match status" value="1"/>
</dbReference>
<dbReference type="InterPro" id="IPR039426">
    <property type="entry name" value="TonB-dep_rcpt-like"/>
</dbReference>
<feature type="chain" id="PRO_5021814985" evidence="12">
    <location>
        <begin position="21"/>
        <end position="611"/>
    </location>
</feature>
<keyword evidence="2 10" id="KW-0813">Transport</keyword>
<evidence type="ECO:0000256" key="3">
    <source>
        <dbReference type="ARBA" id="ARBA00022452"/>
    </source>
</evidence>
<comment type="subcellular location">
    <subcellularLocation>
        <location evidence="1 10">Cell outer membrane</location>
        <topology evidence="1 10">Multi-pass membrane protein</topology>
    </subcellularLocation>
</comment>
<feature type="domain" description="TonB-dependent receptor plug" evidence="14">
    <location>
        <begin position="43"/>
        <end position="143"/>
    </location>
</feature>
<dbReference type="Gene3D" id="2.40.170.20">
    <property type="entry name" value="TonB-dependent receptor, beta-barrel domain"/>
    <property type="match status" value="1"/>
</dbReference>
<evidence type="ECO:0000256" key="6">
    <source>
        <dbReference type="ARBA" id="ARBA00023077"/>
    </source>
</evidence>
<keyword evidence="3 10" id="KW-1134">Transmembrane beta strand</keyword>
<dbReference type="RefSeq" id="WP_143371716.1">
    <property type="nucleotide sequence ID" value="NZ_VJVZ01000001.1"/>
</dbReference>
<evidence type="ECO:0000256" key="4">
    <source>
        <dbReference type="ARBA" id="ARBA00022692"/>
    </source>
</evidence>
<evidence type="ECO:0000313" key="16">
    <source>
        <dbReference type="Proteomes" id="UP000320643"/>
    </source>
</evidence>
<evidence type="ECO:0000256" key="11">
    <source>
        <dbReference type="RuleBase" id="RU003357"/>
    </source>
</evidence>
<protein>
    <submittedName>
        <fullName evidence="15">TonB-dependent receptor</fullName>
    </submittedName>
</protein>
<sequence>MTLKKLLLPLLLMLCQTLLAQKDSIVQLKEVIITDTQLQNFSGTQSVQTINDSVINTNAASLTSLLNYNTVIYFKENGLGMVSSPSFRGTTAQQTAVIWNGININSQLNGQTDFNTITTRDFNSVTVRAGGGSVIYGSSAIGGSIHLNNQVSFGQKFTNEFRINYGSYNTHGYHYNTNIATDDFSASVSVTRNSSDNDYGYADGGTNLNGQYYNTSVNAVAAYKLNDKNRLTLYSYLFDGERHFSLIFPSEVKTKYRDANNRNMLEWAANYGKFTSKLKAAFLQEEYKYYPNIENPGFTYGRVESVIAKYDLLFKTGEKFKINTVFDFMQNKGFGSDIINKTRHIGGASVLATHNLTDRFMYEAGLRKEATGNYESPLLYSAGVKFKAADFYTVKLNTSKNFRIPTFNDLYWQDGGNSELKPETSWQAELGNAFSFGNLNFSLTGYYIKLTDMLRWVPTGGVWRPMNTDKVTTSGVEVIAAYKKVFGRHVVEVNGTYGYTSSKDETTDKQLIYVPYHKGTAGLSYGFKKFSAYAQLLYNGEVFTRTDNDSRYNIDSYTTANAGVAYNFGKTNTYTYTLGAQVLNLADTDCVSVDSRPLPGRNYSMYLTIKF</sequence>
<evidence type="ECO:0000256" key="1">
    <source>
        <dbReference type="ARBA" id="ARBA00004571"/>
    </source>
</evidence>
<dbReference type="Pfam" id="PF00593">
    <property type="entry name" value="TonB_dep_Rec_b-barrel"/>
    <property type="match status" value="1"/>
</dbReference>
<dbReference type="GO" id="GO:0009279">
    <property type="term" value="C:cell outer membrane"/>
    <property type="evidence" value="ECO:0007669"/>
    <property type="project" value="UniProtKB-SubCell"/>
</dbReference>
<dbReference type="PANTHER" id="PTHR30069">
    <property type="entry name" value="TONB-DEPENDENT OUTER MEMBRANE RECEPTOR"/>
    <property type="match status" value="1"/>
</dbReference>
<dbReference type="AlphaFoldDB" id="A0A552VAH3"/>
<comment type="caution">
    <text evidence="15">The sequence shown here is derived from an EMBL/GenBank/DDBJ whole genome shotgun (WGS) entry which is preliminary data.</text>
</comment>
<keyword evidence="5 12" id="KW-0732">Signal</keyword>
<keyword evidence="7 10" id="KW-0472">Membrane</keyword>
<dbReference type="EMBL" id="VJVZ01000001">
    <property type="protein sequence ID" value="TRW27488.1"/>
    <property type="molecule type" value="Genomic_DNA"/>
</dbReference>
<dbReference type="Proteomes" id="UP000320643">
    <property type="component" value="Unassembled WGS sequence"/>
</dbReference>
<dbReference type="InterPro" id="IPR000531">
    <property type="entry name" value="Beta-barrel_TonB"/>
</dbReference>
<dbReference type="InterPro" id="IPR037066">
    <property type="entry name" value="Plug_dom_sf"/>
</dbReference>
<evidence type="ECO:0000256" key="7">
    <source>
        <dbReference type="ARBA" id="ARBA00023136"/>
    </source>
</evidence>
<evidence type="ECO:0000256" key="8">
    <source>
        <dbReference type="ARBA" id="ARBA00023170"/>
    </source>
</evidence>